<feature type="transmembrane region" description="Helical" evidence="1">
    <location>
        <begin position="173"/>
        <end position="191"/>
    </location>
</feature>
<keyword evidence="3" id="KW-1185">Reference proteome</keyword>
<gene>
    <name evidence="2" type="ORF">GETHPA_23310</name>
</gene>
<organism evidence="2 3">
    <name type="scientific">Geothrix rubra</name>
    <dbReference type="NCBI Taxonomy" id="2927977"/>
    <lineage>
        <taxon>Bacteria</taxon>
        <taxon>Pseudomonadati</taxon>
        <taxon>Acidobacteriota</taxon>
        <taxon>Holophagae</taxon>
        <taxon>Holophagales</taxon>
        <taxon>Holophagaceae</taxon>
        <taxon>Geothrix</taxon>
    </lineage>
</organism>
<feature type="transmembrane region" description="Helical" evidence="1">
    <location>
        <begin position="211"/>
        <end position="232"/>
    </location>
</feature>
<name>A0ABQ5Q8Q4_9BACT</name>
<dbReference type="RefSeq" id="WP_285726378.1">
    <property type="nucleotide sequence ID" value="NZ_BSDD01000004.1"/>
</dbReference>
<dbReference type="EMBL" id="BSDD01000004">
    <property type="protein sequence ID" value="GLH70798.1"/>
    <property type="molecule type" value="Genomic_DNA"/>
</dbReference>
<evidence type="ECO:0000313" key="2">
    <source>
        <dbReference type="EMBL" id="GLH70798.1"/>
    </source>
</evidence>
<evidence type="ECO:0000256" key="1">
    <source>
        <dbReference type="SAM" id="Phobius"/>
    </source>
</evidence>
<comment type="caution">
    <text evidence="2">The sequence shown here is derived from an EMBL/GenBank/DDBJ whole genome shotgun (WGS) entry which is preliminary data.</text>
</comment>
<keyword evidence="1" id="KW-0812">Transmembrane</keyword>
<sequence>MPSFKILKPIPSCNVDIKLLRLIEYLYSDFCKQYLLTEVDKNDKRQFSIRIIDSIGTEVFHSVDSIIYEKFPDEIKRIDVDLDAYNYDLKYNLRIELKFTLLRSSSILEIYFSGNEARSASIAMCDKIMQAIKSKENDNSLYNPTNNAGSLIFSISFAPFVLIIPLSKFSLKLWFIVFYISISLWVYLYFGKKLKPYCLFDTPKNDRKTGFANWFIFGLIGFFLFGTILTLARRQILGF</sequence>
<keyword evidence="1" id="KW-0472">Membrane</keyword>
<keyword evidence="1" id="KW-1133">Transmembrane helix</keyword>
<protein>
    <submittedName>
        <fullName evidence="2">Uncharacterized protein</fullName>
    </submittedName>
</protein>
<dbReference type="Proteomes" id="UP001165089">
    <property type="component" value="Unassembled WGS sequence"/>
</dbReference>
<reference evidence="2 3" key="1">
    <citation type="journal article" date="2023" name="Antonie Van Leeuwenhoek">
        <title>Mesoterricola silvestris gen. nov., sp. nov., Mesoterricola sediminis sp. nov., Geothrix oryzae sp. nov., Geothrix edaphica sp. nov., Geothrix rubra sp. nov., and Geothrix limicola sp. nov., six novel members of Acidobacteriota isolated from soils.</title>
        <authorList>
            <person name="Itoh H."/>
            <person name="Sugisawa Y."/>
            <person name="Mise K."/>
            <person name="Xu Z."/>
            <person name="Kuniyasu M."/>
            <person name="Ushijima N."/>
            <person name="Kawano K."/>
            <person name="Kobayashi E."/>
            <person name="Shiratori Y."/>
            <person name="Masuda Y."/>
            <person name="Senoo K."/>
        </authorList>
    </citation>
    <scope>NUCLEOTIDE SEQUENCE [LARGE SCALE GENOMIC DNA]</scope>
    <source>
        <strain evidence="2 3">Red803</strain>
    </source>
</reference>
<evidence type="ECO:0000313" key="3">
    <source>
        <dbReference type="Proteomes" id="UP001165089"/>
    </source>
</evidence>
<accession>A0ABQ5Q8Q4</accession>
<proteinExistence type="predicted"/>